<dbReference type="KEGG" id="mik:FOE78_18930"/>
<keyword evidence="4" id="KW-1185">Reference proteome</keyword>
<evidence type="ECO:0000259" key="2">
    <source>
        <dbReference type="SMART" id="SM00953"/>
    </source>
</evidence>
<protein>
    <submittedName>
        <fullName evidence="3">RES domain-containing protein</fullName>
    </submittedName>
</protein>
<evidence type="ECO:0000256" key="1">
    <source>
        <dbReference type="SAM" id="MobiDB-lite"/>
    </source>
</evidence>
<accession>A0A516Q2P5</accession>
<reference evidence="3 4" key="1">
    <citation type="submission" date="2019-07" db="EMBL/GenBank/DDBJ databases">
        <title>Microlunatus dokdonensis sp. nov. isolated from the rhizospheric soil of the wild plant Elymus tsukushiensis.</title>
        <authorList>
            <person name="Ghim S.-Y."/>
            <person name="Hwang Y.-J."/>
            <person name="Son J.-S."/>
            <person name="Shin J.-H."/>
        </authorList>
    </citation>
    <scope>NUCLEOTIDE SEQUENCE [LARGE SCALE GENOMIC DNA]</scope>
    <source>
        <strain evidence="3 4">KUDC0627</strain>
    </source>
</reference>
<organism evidence="3 4">
    <name type="scientific">Microlunatus elymi</name>
    <dbReference type="NCBI Taxonomy" id="2596828"/>
    <lineage>
        <taxon>Bacteria</taxon>
        <taxon>Bacillati</taxon>
        <taxon>Actinomycetota</taxon>
        <taxon>Actinomycetes</taxon>
        <taxon>Propionibacteriales</taxon>
        <taxon>Propionibacteriaceae</taxon>
        <taxon>Microlunatus</taxon>
    </lineage>
</organism>
<dbReference type="Pfam" id="PF08808">
    <property type="entry name" value="RES"/>
    <property type="match status" value="1"/>
</dbReference>
<proteinExistence type="predicted"/>
<name>A0A516Q2P5_9ACTN</name>
<dbReference type="OrthoDB" id="3256236at2"/>
<dbReference type="Proteomes" id="UP000319263">
    <property type="component" value="Chromosome"/>
</dbReference>
<dbReference type="EMBL" id="CP041692">
    <property type="protein sequence ID" value="QDP97707.1"/>
    <property type="molecule type" value="Genomic_DNA"/>
</dbReference>
<dbReference type="InterPro" id="IPR014914">
    <property type="entry name" value="RES_dom"/>
</dbReference>
<gene>
    <name evidence="3" type="ORF">FOE78_18930</name>
</gene>
<sequence length="223" mass="24152">MRSRSRTDAPVSRRSPKAPNNPPVPLTLTPADVRTWTGSLLRIAPTQSAHPIPYGALRTDGPVAGQRWDPHPAGPPKEHPPRYGVLYTASTLAAACAETNQSTRMIDRHTDTPVITVWSPMRPLQLLDLGPRSSWLIRHRASASLITRPAPHGQSWARDIVAALGDQIDGLCVPSSMTGTNVVLFGRAGKTFPAFPSNRMPLNDPAIFPLLQKIATKVGYGLL</sequence>
<feature type="region of interest" description="Disordered" evidence="1">
    <location>
        <begin position="61"/>
        <end position="81"/>
    </location>
</feature>
<dbReference type="SMART" id="SM00953">
    <property type="entry name" value="RES"/>
    <property type="match status" value="1"/>
</dbReference>
<evidence type="ECO:0000313" key="3">
    <source>
        <dbReference type="EMBL" id="QDP97707.1"/>
    </source>
</evidence>
<feature type="region of interest" description="Disordered" evidence="1">
    <location>
        <begin position="1"/>
        <end position="30"/>
    </location>
</feature>
<dbReference type="AlphaFoldDB" id="A0A516Q2P5"/>
<feature type="domain" description="RES" evidence="2">
    <location>
        <begin position="68"/>
        <end position="196"/>
    </location>
</feature>
<evidence type="ECO:0000313" key="4">
    <source>
        <dbReference type="Proteomes" id="UP000319263"/>
    </source>
</evidence>